<evidence type="ECO:0000313" key="6">
    <source>
        <dbReference type="Proteomes" id="UP000675880"/>
    </source>
</evidence>
<gene>
    <name evidence="5" type="ORF">NSPZN2_30117</name>
</gene>
<keyword evidence="6" id="KW-1185">Reference proteome</keyword>
<comment type="subcellular location">
    <subcellularLocation>
        <location evidence="1">Periplasm</location>
    </subcellularLocation>
</comment>
<evidence type="ECO:0000256" key="1">
    <source>
        <dbReference type="ARBA" id="ARBA00004418"/>
    </source>
</evidence>
<proteinExistence type="inferred from homology"/>
<sequence length="466" mass="51981">MRRIVRAFFTFSRLQSVPRHPLCAGHQRQRRAALLLVCFVLFGPPRNDSIADEPAALPKGQPAPVTLRFVSWKPDHPHVWDDALARFTAAHPHISVVRELAPHSSTAYHDLLTQKLKNGDTTVDVFFMDVIWVPEFAAARWARPLDDKFLPTMREAFLPATTEVGRYEQHLYGVPSRIDAGLLYYRQDLLKKYGFTPPATWEALIRQAETILAGERTTFPTLQGYVAQFKQYEGLVCNILEMIEAHGGSLLTADGTHSTLSAAPALEAIQFVRNRLIGQITPRAALTYQEPESLALFLQGHAIFHRNWPYAWELANNRTRSTVAGQVGVAPLPGSTHGHTAAALGGWLYGISAASQHPEEAWALIEFLSSEAMQKRFALEAGIAPSRTALFSDPDLLAHSPQLHNHLTVLQAATPRPRSPIYPALSHLLQRYFSRALAVEHLDLRQEAARTDAQIDRLLALTRPQP</sequence>
<name>A0ABN7LIH2_9BACT</name>
<accession>A0ABN7LIH2</accession>
<keyword evidence="4" id="KW-0732">Signal</keyword>
<dbReference type="SUPFAM" id="SSF53850">
    <property type="entry name" value="Periplasmic binding protein-like II"/>
    <property type="match status" value="1"/>
</dbReference>
<dbReference type="PANTHER" id="PTHR43649">
    <property type="entry name" value="ARABINOSE-BINDING PROTEIN-RELATED"/>
    <property type="match status" value="1"/>
</dbReference>
<evidence type="ECO:0000313" key="5">
    <source>
        <dbReference type="EMBL" id="CAE6749869.1"/>
    </source>
</evidence>
<dbReference type="InterPro" id="IPR050490">
    <property type="entry name" value="Bact_solute-bd_prot1"/>
</dbReference>
<organism evidence="5 6">
    <name type="scientific">Nitrospira defluvii</name>
    <dbReference type="NCBI Taxonomy" id="330214"/>
    <lineage>
        <taxon>Bacteria</taxon>
        <taxon>Pseudomonadati</taxon>
        <taxon>Nitrospirota</taxon>
        <taxon>Nitrospiria</taxon>
        <taxon>Nitrospirales</taxon>
        <taxon>Nitrospiraceae</taxon>
        <taxon>Nitrospira</taxon>
    </lineage>
</organism>
<evidence type="ECO:0000256" key="3">
    <source>
        <dbReference type="ARBA" id="ARBA00022448"/>
    </source>
</evidence>
<comment type="similarity">
    <text evidence="2">Belongs to the bacterial solute-binding protein 1 family.</text>
</comment>
<dbReference type="Pfam" id="PF01547">
    <property type="entry name" value="SBP_bac_1"/>
    <property type="match status" value="1"/>
</dbReference>
<reference evidence="5 6" key="1">
    <citation type="submission" date="2021-02" db="EMBL/GenBank/DDBJ databases">
        <authorList>
            <person name="Han P."/>
        </authorList>
    </citation>
    <scope>NUCLEOTIDE SEQUENCE [LARGE SCALE GENOMIC DNA]</scope>
    <source>
        <strain evidence="5">Candidatus Nitrospira sp. ZN2</strain>
    </source>
</reference>
<comment type="caution">
    <text evidence="5">The sequence shown here is derived from an EMBL/GenBank/DDBJ whole genome shotgun (WGS) entry which is preliminary data.</text>
</comment>
<dbReference type="CDD" id="cd14750">
    <property type="entry name" value="PBP2_TMBP"/>
    <property type="match status" value="1"/>
</dbReference>
<dbReference type="RefSeq" id="WP_246507616.1">
    <property type="nucleotide sequence ID" value="NZ_CAJNBJ010000016.1"/>
</dbReference>
<dbReference type="EMBL" id="CAJNBJ010000016">
    <property type="protein sequence ID" value="CAE6749869.1"/>
    <property type="molecule type" value="Genomic_DNA"/>
</dbReference>
<evidence type="ECO:0000256" key="2">
    <source>
        <dbReference type="ARBA" id="ARBA00008520"/>
    </source>
</evidence>
<dbReference type="InterPro" id="IPR006059">
    <property type="entry name" value="SBP"/>
</dbReference>
<dbReference type="Proteomes" id="UP000675880">
    <property type="component" value="Unassembled WGS sequence"/>
</dbReference>
<dbReference type="PANTHER" id="PTHR43649:SF34">
    <property type="entry name" value="ABC TRANSPORTER PERIPLASMIC-BINDING PROTEIN YCJN-RELATED"/>
    <property type="match status" value="1"/>
</dbReference>
<keyword evidence="3" id="KW-0813">Transport</keyword>
<dbReference type="Gene3D" id="3.40.190.10">
    <property type="entry name" value="Periplasmic binding protein-like II"/>
    <property type="match status" value="2"/>
</dbReference>
<protein>
    <submittedName>
        <fullName evidence="5">Maltose/maltodextrin ABC transporter, substrate binding periplasmic protein MalE</fullName>
    </submittedName>
</protein>
<evidence type="ECO:0000256" key="4">
    <source>
        <dbReference type="ARBA" id="ARBA00022729"/>
    </source>
</evidence>